<dbReference type="OrthoDB" id="3402428at2"/>
<dbReference type="GeneID" id="69808683"/>
<dbReference type="STRING" id="42234.IQ63_18750"/>
<evidence type="ECO:0000313" key="4">
    <source>
        <dbReference type="Proteomes" id="UP000037151"/>
    </source>
</evidence>
<dbReference type="EMBL" id="JARAWP010000016">
    <property type="protein sequence ID" value="MDX3021350.1"/>
    <property type="molecule type" value="Genomic_DNA"/>
</dbReference>
<dbReference type="RefSeq" id="WP_010356188.1">
    <property type="nucleotide sequence ID" value="NZ_BCMK01000027.1"/>
</dbReference>
<dbReference type="InterPro" id="IPR028037">
    <property type="entry name" value="Antitoxin_Rv0909/MT0933"/>
</dbReference>
<gene>
    <name evidence="1" type="ORF">IQ63_18750</name>
    <name evidence="2" type="ORF">PV399_24430</name>
    <name evidence="3" type="ORF">PV666_26165</name>
</gene>
<reference evidence="2 5" key="3">
    <citation type="journal article" date="2023" name="Microb. Genom.">
        <title>Mesoterricola silvestris gen. nov., sp. nov., Mesoterricola sediminis sp. nov., Geothrix oryzae sp. nov., Geothrix edaphica sp. nov., Geothrix rubra sp. nov., and Geothrix limicola sp. nov., six novel members of Acidobacteriota isolated from soils.</title>
        <authorList>
            <person name="Weisberg A.J."/>
            <person name="Pearce E."/>
            <person name="Kramer C.G."/>
            <person name="Chang J.H."/>
            <person name="Clarke C.R."/>
        </authorList>
    </citation>
    <scope>NUCLEOTIDE SEQUENCE [LARGE SCALE GENOMIC DNA]</scope>
    <source>
        <strain evidence="3 5">NB05-1H</strain>
        <strain evidence="2">NRRL_B-16521</strain>
    </source>
</reference>
<protein>
    <submittedName>
        <fullName evidence="2">Antitoxin</fullName>
    </submittedName>
</protein>
<dbReference type="eggNOG" id="ENOG5033D21">
    <property type="taxonomic scope" value="Bacteria"/>
</dbReference>
<accession>A0A0L0K7C2</accession>
<dbReference type="AlphaFoldDB" id="A0A0L0K7C2"/>
<dbReference type="EMBL" id="JPPY01000122">
    <property type="protein sequence ID" value="KND33693.1"/>
    <property type="molecule type" value="Genomic_DNA"/>
</dbReference>
<organism evidence="1 4">
    <name type="scientific">Streptomyces acidiscabies</name>
    <dbReference type="NCBI Taxonomy" id="42234"/>
    <lineage>
        <taxon>Bacteria</taxon>
        <taxon>Bacillati</taxon>
        <taxon>Actinomycetota</taxon>
        <taxon>Actinomycetes</taxon>
        <taxon>Kitasatosporales</taxon>
        <taxon>Streptomycetaceae</taxon>
        <taxon>Streptomyces</taxon>
    </lineage>
</organism>
<name>A0A0L0K7C2_9ACTN</name>
<evidence type="ECO:0000313" key="2">
    <source>
        <dbReference type="EMBL" id="MDX2962839.1"/>
    </source>
</evidence>
<dbReference type="Proteomes" id="UP000037151">
    <property type="component" value="Unassembled WGS sequence"/>
</dbReference>
<proteinExistence type="predicted"/>
<dbReference type="EMBL" id="JARAWC010000018">
    <property type="protein sequence ID" value="MDX2962839.1"/>
    <property type="molecule type" value="Genomic_DNA"/>
</dbReference>
<reference evidence="1" key="1">
    <citation type="submission" date="2014-07" db="EMBL/GenBank/DDBJ databases">
        <title>A systematic study of Ichneumonosoma Meijere, Pelmatops Enderlein, Pseudopelmatops Shiraki and Soita Walker (Diptera: Tephritidae).</title>
        <authorList>
            <person name="Chen X.-L."/>
            <person name="Norrbom A."/>
            <person name="Zhu C.-D."/>
        </authorList>
    </citation>
    <scope>NUCLEOTIDE SEQUENCE</scope>
    <source>
        <strain evidence="1">NCPPB 4445</strain>
    </source>
</reference>
<sequence length="68" mass="7345">MFEGLKNLKGLKDKVEDLAGEHGDKISAGLEKAGDFIDDRTGGKHGDKIDTAVDKAQEYIGKLGEKKD</sequence>
<comment type="caution">
    <text evidence="1">The sequence shown here is derived from an EMBL/GenBank/DDBJ whole genome shotgun (WGS) entry which is preliminary data.</text>
</comment>
<keyword evidence="5" id="KW-1185">Reference proteome</keyword>
<evidence type="ECO:0000313" key="1">
    <source>
        <dbReference type="EMBL" id="KND33693.1"/>
    </source>
</evidence>
<dbReference type="Pfam" id="PF14013">
    <property type="entry name" value="MT0933_antitox"/>
    <property type="match status" value="1"/>
</dbReference>
<dbReference type="PATRIC" id="fig|42234.21.peg.3863"/>
<evidence type="ECO:0000313" key="3">
    <source>
        <dbReference type="EMBL" id="MDX3021350.1"/>
    </source>
</evidence>
<dbReference type="Proteomes" id="UP001282288">
    <property type="component" value="Unassembled WGS sequence"/>
</dbReference>
<evidence type="ECO:0000313" key="5">
    <source>
        <dbReference type="Proteomes" id="UP001272987"/>
    </source>
</evidence>
<dbReference type="Proteomes" id="UP001272987">
    <property type="component" value="Unassembled WGS sequence"/>
</dbReference>
<reference evidence="4" key="2">
    <citation type="submission" date="2014-07" db="EMBL/GenBank/DDBJ databases">
        <title>Genome sequencing of plant-pathogenic Streptomyces species.</title>
        <authorList>
            <person name="Harrison J."/>
            <person name="Sapp M."/>
            <person name="Thwaites R."/>
            <person name="Studholme D.J."/>
        </authorList>
    </citation>
    <scope>NUCLEOTIDE SEQUENCE [LARGE SCALE GENOMIC DNA]</scope>
    <source>
        <strain evidence="4">NCPPB 4445</strain>
    </source>
</reference>